<accession>A0ABR7WCY9</accession>
<keyword evidence="1" id="KW-0479">Metal-binding</keyword>
<dbReference type="SUPFAM" id="SSF51556">
    <property type="entry name" value="Metallo-dependent hydrolases"/>
    <property type="match status" value="1"/>
</dbReference>
<evidence type="ECO:0000313" key="8">
    <source>
        <dbReference type="Proteomes" id="UP000602395"/>
    </source>
</evidence>
<keyword evidence="3" id="KW-0456">Lyase</keyword>
<dbReference type="Proteomes" id="UP000602395">
    <property type="component" value="Unassembled WGS sequence"/>
</dbReference>
<proteinExistence type="predicted"/>
<evidence type="ECO:0000256" key="3">
    <source>
        <dbReference type="ARBA" id="ARBA00023239"/>
    </source>
</evidence>
<dbReference type="InterPro" id="IPR006680">
    <property type="entry name" value="Amidohydro-rel"/>
</dbReference>
<keyword evidence="8" id="KW-1185">Reference proteome</keyword>
<reference evidence="7 8" key="1">
    <citation type="submission" date="2020-09" db="EMBL/GenBank/DDBJ databases">
        <title>Novel species in genus Gordonia.</title>
        <authorList>
            <person name="Zhang G."/>
        </authorList>
    </citation>
    <scope>NUCLEOTIDE SEQUENCE [LARGE SCALE GENOMIC DNA]</scope>
    <source>
        <strain evidence="7 8">ON-33</strain>
    </source>
</reference>
<dbReference type="EC" id="4.1.1.52" evidence="5"/>
<dbReference type="InterPro" id="IPR032465">
    <property type="entry name" value="ACMSD"/>
</dbReference>
<evidence type="ECO:0000259" key="6">
    <source>
        <dbReference type="Pfam" id="PF04909"/>
    </source>
</evidence>
<comment type="catalytic activity">
    <reaction evidence="4">
        <text>6-methylsalicylate + H(+) = 3-methylphenol + CO2</text>
        <dbReference type="Rhea" id="RHEA:23112"/>
        <dbReference type="ChEBI" id="CHEBI:15378"/>
        <dbReference type="ChEBI" id="CHEBI:16526"/>
        <dbReference type="ChEBI" id="CHEBI:17231"/>
        <dbReference type="ChEBI" id="CHEBI:36658"/>
        <dbReference type="EC" id="4.1.1.52"/>
    </reaction>
    <physiologicalReaction direction="left-to-right" evidence="4">
        <dbReference type="Rhea" id="RHEA:23113"/>
    </physiologicalReaction>
</comment>
<name>A0ABR7WCY9_9ACTN</name>
<keyword evidence="2" id="KW-0862">Zinc</keyword>
<dbReference type="PANTHER" id="PTHR21240">
    <property type="entry name" value="2-AMINO-3-CARBOXYLMUCONATE-6-SEMIALDEHYDE DECARBOXYLASE"/>
    <property type="match status" value="1"/>
</dbReference>
<dbReference type="Gene3D" id="3.20.20.140">
    <property type="entry name" value="Metal-dependent hydrolases"/>
    <property type="match status" value="1"/>
</dbReference>
<feature type="domain" description="Amidohydrolase-related" evidence="6">
    <location>
        <begin position="22"/>
        <end position="294"/>
    </location>
</feature>
<protein>
    <recommendedName>
        <fullName evidence="5">6-methylsalicylate decarboxylase</fullName>
        <ecNumber evidence="5">4.1.1.52</ecNumber>
    </recommendedName>
</protein>
<dbReference type="EMBL" id="JACWMS010000002">
    <property type="protein sequence ID" value="MBD1320662.1"/>
    <property type="molecule type" value="Genomic_DNA"/>
</dbReference>
<evidence type="ECO:0000256" key="1">
    <source>
        <dbReference type="ARBA" id="ARBA00022723"/>
    </source>
</evidence>
<evidence type="ECO:0000256" key="2">
    <source>
        <dbReference type="ARBA" id="ARBA00022833"/>
    </source>
</evidence>
<gene>
    <name evidence="7" type="ORF">IDF66_13835</name>
</gene>
<sequence length="330" mass="35904">MHCATSRNTQTGQGFPVSGELVDVHAHVLPDWYVDAAKAAGHTTPDAMPGWPTWSVQEHLAMMDQVGIDRSVLSISSPGVHFGDDTAAGSLAVEVNDFMRGLHREHPGRFEYFAALPLPDVGRAINEARRTRDLPGRSGVGIESNAHGVYLGDPALEPLWHELAAQRAVVFVHPTAPPGFDPTLTGYPAPLLEYLFDTTRTIVHLAAAGVLRRHPEIRFIVPHCGAVLPMVLSRVDLFRLAGLVPSDVDGDLGWEQLWFDLAGAPVPDQLGAFSRRFGTGHLLYGSDFCFTPAFAVDLLAKQLDDGWPDERGPWRVQVAENSAALFGRNT</sequence>
<organism evidence="7 8">
    <name type="scientific">Gordonia hankookensis</name>
    <dbReference type="NCBI Taxonomy" id="589403"/>
    <lineage>
        <taxon>Bacteria</taxon>
        <taxon>Bacillati</taxon>
        <taxon>Actinomycetota</taxon>
        <taxon>Actinomycetes</taxon>
        <taxon>Mycobacteriales</taxon>
        <taxon>Gordoniaceae</taxon>
        <taxon>Gordonia</taxon>
    </lineage>
</organism>
<dbReference type="PANTHER" id="PTHR21240:SF29">
    <property type="entry name" value="AMIDOHYDROLASE-RELATED DOMAIN-CONTAINING PROTEIN"/>
    <property type="match status" value="1"/>
</dbReference>
<comment type="caution">
    <text evidence="7">The sequence shown here is derived from an EMBL/GenBank/DDBJ whole genome shotgun (WGS) entry which is preliminary data.</text>
</comment>
<evidence type="ECO:0000256" key="4">
    <source>
        <dbReference type="ARBA" id="ARBA00036832"/>
    </source>
</evidence>
<evidence type="ECO:0000313" key="7">
    <source>
        <dbReference type="EMBL" id="MBD1320662.1"/>
    </source>
</evidence>
<dbReference type="Pfam" id="PF04909">
    <property type="entry name" value="Amidohydro_2"/>
    <property type="match status" value="1"/>
</dbReference>
<dbReference type="InterPro" id="IPR032466">
    <property type="entry name" value="Metal_Hydrolase"/>
</dbReference>
<evidence type="ECO:0000256" key="5">
    <source>
        <dbReference type="ARBA" id="ARBA00038889"/>
    </source>
</evidence>